<gene>
    <name evidence="2" type="ORF">RFI_07503</name>
</gene>
<feature type="region of interest" description="Disordered" evidence="1">
    <location>
        <begin position="1"/>
        <end position="96"/>
    </location>
</feature>
<comment type="caution">
    <text evidence="2">The sequence shown here is derived from an EMBL/GenBank/DDBJ whole genome shotgun (WGS) entry which is preliminary data.</text>
</comment>
<keyword evidence="3" id="KW-1185">Reference proteome</keyword>
<feature type="non-terminal residue" evidence="2">
    <location>
        <position position="1"/>
    </location>
</feature>
<dbReference type="AlphaFoldDB" id="X6NUA9"/>
<evidence type="ECO:0000313" key="3">
    <source>
        <dbReference type="Proteomes" id="UP000023152"/>
    </source>
</evidence>
<reference evidence="2 3" key="1">
    <citation type="journal article" date="2013" name="Curr. Biol.">
        <title>The Genome of the Foraminiferan Reticulomyxa filosa.</title>
        <authorList>
            <person name="Glockner G."/>
            <person name="Hulsmann N."/>
            <person name="Schleicher M."/>
            <person name="Noegel A.A."/>
            <person name="Eichinger L."/>
            <person name="Gallinger C."/>
            <person name="Pawlowski J."/>
            <person name="Sierra R."/>
            <person name="Euteneuer U."/>
            <person name="Pillet L."/>
            <person name="Moustafa A."/>
            <person name="Platzer M."/>
            <person name="Groth M."/>
            <person name="Szafranski K."/>
            <person name="Schliwa M."/>
        </authorList>
    </citation>
    <scope>NUCLEOTIDE SEQUENCE [LARGE SCALE GENOMIC DNA]</scope>
</reference>
<protein>
    <submittedName>
        <fullName evidence="2">Uncharacterized protein</fullName>
    </submittedName>
</protein>
<proteinExistence type="predicted"/>
<feature type="compositionally biased region" description="Polar residues" evidence="1">
    <location>
        <begin position="70"/>
        <end position="85"/>
    </location>
</feature>
<feature type="region of interest" description="Disordered" evidence="1">
    <location>
        <begin position="128"/>
        <end position="149"/>
    </location>
</feature>
<feature type="region of interest" description="Disordered" evidence="1">
    <location>
        <begin position="228"/>
        <end position="258"/>
    </location>
</feature>
<dbReference type="EMBL" id="ASPP01005949">
    <property type="protein sequence ID" value="ETO29616.1"/>
    <property type="molecule type" value="Genomic_DNA"/>
</dbReference>
<evidence type="ECO:0000313" key="2">
    <source>
        <dbReference type="EMBL" id="ETO29616.1"/>
    </source>
</evidence>
<name>X6NUA9_RETFI</name>
<evidence type="ECO:0000256" key="1">
    <source>
        <dbReference type="SAM" id="MobiDB-lite"/>
    </source>
</evidence>
<organism evidence="2 3">
    <name type="scientific">Reticulomyxa filosa</name>
    <dbReference type="NCBI Taxonomy" id="46433"/>
    <lineage>
        <taxon>Eukaryota</taxon>
        <taxon>Sar</taxon>
        <taxon>Rhizaria</taxon>
        <taxon>Retaria</taxon>
        <taxon>Foraminifera</taxon>
        <taxon>Monothalamids</taxon>
        <taxon>Reticulomyxidae</taxon>
        <taxon>Reticulomyxa</taxon>
    </lineage>
</organism>
<accession>X6NUA9</accession>
<sequence length="351" mass="39445">PANKKGGAIAKQVTTSDNDKTKKVQKKSTNKVEEVVTPPSFVSHGDSTDRSIVSPEAKRQQSSREPVLSDSPNVDLSSPITTTSNENKEDINTSSNANANVNVDAIKINQPRSSVTNRVQHYRLGVQETEQKARARASSHAYERRKDDVDIDDETKQKASYLLSEYAKRQSSVAREKRTLDVSFHVDNFGKENALDILKTINVLHFVKVHKVASERWRLRHTYANESLTSNTSPKQGDEEDAVSGSGSSPHDSKNNTEDTVEMGVLVLQGNAIIRNLTEEQRQQFKQLILWGIELIPYLYRLDFSQSEITNSFFGDISDALAQRFKKIVEKPVIYDAQMHQFDKKLTLLGK</sequence>
<dbReference type="Proteomes" id="UP000023152">
    <property type="component" value="Unassembled WGS sequence"/>
</dbReference>